<keyword evidence="2" id="KW-1185">Reference proteome</keyword>
<proteinExistence type="predicted"/>
<gene>
    <name evidence="1" type="ORF">F3Y22_tig00110422pilonHSYRG00024</name>
</gene>
<dbReference type="PANTHER" id="PTHR31479:SF12">
    <property type="entry name" value="SUPERFAMILY PROTEIN, PUTATIVE-RELATED"/>
    <property type="match status" value="1"/>
</dbReference>
<sequence>MVMMDSLGFVGMEVEIADGLRKNKGLKQARSVAAILVKGVDMLEGDRQHGRRGPECLALSWWEFLQFRYIGPLMESDEWASIAMLAGKTMAKSGLFLESFLFNPLYISAPIERIEDETLKHGIRFAGTIIRAGQAFANAKNDENKDSKTEVENKDPFSAISGWIPCLFVNREDPICSEYIVGVQGVESSEPLHLLPSANLIVNLSPSQDFKQARGLCQWWRPDLDLKCYF</sequence>
<name>A0A6A3ALQ2_HIBSY</name>
<dbReference type="PANTHER" id="PTHR31479">
    <property type="entry name" value="ALPHA/BETA-HYDROLASES SUPERFAMILY PROTEIN"/>
    <property type="match status" value="1"/>
</dbReference>
<evidence type="ECO:0000313" key="2">
    <source>
        <dbReference type="Proteomes" id="UP000436088"/>
    </source>
</evidence>
<dbReference type="EMBL" id="VEPZ02000981">
    <property type="protein sequence ID" value="KAE8705534.1"/>
    <property type="molecule type" value="Genomic_DNA"/>
</dbReference>
<comment type="caution">
    <text evidence="1">The sequence shown here is derived from an EMBL/GenBank/DDBJ whole genome shotgun (WGS) entry which is preliminary data.</text>
</comment>
<protein>
    <submittedName>
        <fullName evidence="1">NC domain-containing-related-like protein</fullName>
    </submittedName>
</protein>
<evidence type="ECO:0000313" key="1">
    <source>
        <dbReference type="EMBL" id="KAE8705534.1"/>
    </source>
</evidence>
<dbReference type="Proteomes" id="UP000436088">
    <property type="component" value="Unassembled WGS sequence"/>
</dbReference>
<dbReference type="AlphaFoldDB" id="A0A6A3ALQ2"/>
<organism evidence="1 2">
    <name type="scientific">Hibiscus syriacus</name>
    <name type="common">Rose of Sharon</name>
    <dbReference type="NCBI Taxonomy" id="106335"/>
    <lineage>
        <taxon>Eukaryota</taxon>
        <taxon>Viridiplantae</taxon>
        <taxon>Streptophyta</taxon>
        <taxon>Embryophyta</taxon>
        <taxon>Tracheophyta</taxon>
        <taxon>Spermatophyta</taxon>
        <taxon>Magnoliopsida</taxon>
        <taxon>eudicotyledons</taxon>
        <taxon>Gunneridae</taxon>
        <taxon>Pentapetalae</taxon>
        <taxon>rosids</taxon>
        <taxon>malvids</taxon>
        <taxon>Malvales</taxon>
        <taxon>Malvaceae</taxon>
        <taxon>Malvoideae</taxon>
        <taxon>Hibiscus</taxon>
    </lineage>
</organism>
<reference evidence="1" key="1">
    <citation type="submission" date="2019-09" db="EMBL/GenBank/DDBJ databases">
        <title>Draft genome information of white flower Hibiscus syriacus.</title>
        <authorList>
            <person name="Kim Y.-M."/>
        </authorList>
    </citation>
    <scope>NUCLEOTIDE SEQUENCE [LARGE SCALE GENOMIC DNA]</scope>
    <source>
        <strain evidence="1">YM2019G1</strain>
    </source>
</reference>
<accession>A0A6A3ALQ2</accession>